<dbReference type="dictyBase" id="DDB_G0274283"/>
<dbReference type="PaxDb" id="44689-DDB0203281"/>
<evidence type="ECO:0000313" key="3">
    <source>
        <dbReference type="Proteomes" id="UP000002195"/>
    </source>
</evidence>
<dbReference type="RefSeq" id="XP_643984.1">
    <property type="nucleotide sequence ID" value="XM_638892.1"/>
</dbReference>
<feature type="transmembrane region" description="Helical" evidence="1">
    <location>
        <begin position="12"/>
        <end position="29"/>
    </location>
</feature>
<protein>
    <submittedName>
        <fullName evidence="2">Uncharacterized protein</fullName>
    </submittedName>
</protein>
<gene>
    <name evidence="2" type="ORF">DDB_G0274729</name>
</gene>
<dbReference type="GeneID" id="8619410"/>
<keyword evidence="1" id="KW-0472">Membrane</keyword>
<sequence>MKFFGKGKRRKFIIKYMSILHHIFLGWYSNSTVKKDKLH</sequence>
<dbReference type="AlphaFoldDB" id="Q555S6"/>
<keyword evidence="1" id="KW-0812">Transmembrane</keyword>
<dbReference type="HOGENOM" id="CLU_3321080_0_0_1"/>
<reference evidence="2 3" key="1">
    <citation type="journal article" date="2005" name="Nature">
        <title>The genome of the social amoeba Dictyostelium discoideum.</title>
        <authorList>
            <consortium name="The Dictyostelium discoideum Sequencing Consortium"/>
            <person name="Eichinger L."/>
            <person name="Pachebat J.A."/>
            <person name="Glockner G."/>
            <person name="Rajandream M.A."/>
            <person name="Sucgang R."/>
            <person name="Berriman M."/>
            <person name="Song J."/>
            <person name="Olsen R."/>
            <person name="Szafranski K."/>
            <person name="Xu Q."/>
            <person name="Tunggal B."/>
            <person name="Kummerfeld S."/>
            <person name="Madera M."/>
            <person name="Konfortov B.A."/>
            <person name="Rivero F."/>
            <person name="Bankier A.T."/>
            <person name="Lehmann R."/>
            <person name="Hamlin N."/>
            <person name="Davies R."/>
            <person name="Gaudet P."/>
            <person name="Fey P."/>
            <person name="Pilcher K."/>
            <person name="Chen G."/>
            <person name="Saunders D."/>
            <person name="Sodergren E."/>
            <person name="Davis P."/>
            <person name="Kerhornou A."/>
            <person name="Nie X."/>
            <person name="Hall N."/>
            <person name="Anjard C."/>
            <person name="Hemphill L."/>
            <person name="Bason N."/>
            <person name="Farbrother P."/>
            <person name="Desany B."/>
            <person name="Just E."/>
            <person name="Morio T."/>
            <person name="Rost R."/>
            <person name="Churcher C."/>
            <person name="Cooper J."/>
            <person name="Haydock S."/>
            <person name="van Driessche N."/>
            <person name="Cronin A."/>
            <person name="Goodhead I."/>
            <person name="Muzny D."/>
            <person name="Mourier T."/>
            <person name="Pain A."/>
            <person name="Lu M."/>
            <person name="Harper D."/>
            <person name="Lindsay R."/>
            <person name="Hauser H."/>
            <person name="James K."/>
            <person name="Quiles M."/>
            <person name="Madan Babu M."/>
            <person name="Saito T."/>
            <person name="Buchrieser C."/>
            <person name="Wardroper A."/>
            <person name="Felder M."/>
            <person name="Thangavelu M."/>
            <person name="Johnson D."/>
            <person name="Knights A."/>
            <person name="Loulseged H."/>
            <person name="Mungall K."/>
            <person name="Oliver K."/>
            <person name="Price C."/>
            <person name="Quail M.A."/>
            <person name="Urushihara H."/>
            <person name="Hernandez J."/>
            <person name="Rabbinowitsch E."/>
            <person name="Steffen D."/>
            <person name="Sanders M."/>
            <person name="Ma J."/>
            <person name="Kohara Y."/>
            <person name="Sharp S."/>
            <person name="Simmonds M."/>
            <person name="Spiegler S."/>
            <person name="Tivey A."/>
            <person name="Sugano S."/>
            <person name="White B."/>
            <person name="Walker D."/>
            <person name="Woodward J."/>
            <person name="Winckler T."/>
            <person name="Tanaka Y."/>
            <person name="Shaulsky G."/>
            <person name="Schleicher M."/>
            <person name="Weinstock G."/>
            <person name="Rosenthal A."/>
            <person name="Cox E.C."/>
            <person name="Chisholm R.L."/>
            <person name="Gibbs R."/>
            <person name="Loomis W.F."/>
            <person name="Platzer M."/>
            <person name="Kay R.R."/>
            <person name="Williams J."/>
            <person name="Dear P.H."/>
            <person name="Noegel A.A."/>
            <person name="Barrell B."/>
            <person name="Kuspa A."/>
        </authorList>
    </citation>
    <scope>NUCLEOTIDE SEQUENCE [LARGE SCALE GENOMIC DNA]</scope>
    <source>
        <strain evidence="2 3">AX4</strain>
    </source>
</reference>
<name>Q555S6_DICDI</name>
<organism evidence="2 3">
    <name type="scientific">Dictyostelium discoideum</name>
    <name type="common">Social amoeba</name>
    <dbReference type="NCBI Taxonomy" id="44689"/>
    <lineage>
        <taxon>Eukaryota</taxon>
        <taxon>Amoebozoa</taxon>
        <taxon>Evosea</taxon>
        <taxon>Eumycetozoa</taxon>
        <taxon>Dictyostelia</taxon>
        <taxon>Dictyosteliales</taxon>
        <taxon>Dictyosteliaceae</taxon>
        <taxon>Dictyostelium</taxon>
    </lineage>
</organism>
<proteinExistence type="predicted"/>
<keyword evidence="3" id="KW-1185">Reference proteome</keyword>
<evidence type="ECO:0000313" key="2">
    <source>
        <dbReference type="EMBL" id="EAL70257.1"/>
    </source>
</evidence>
<comment type="caution">
    <text evidence="2">The sequence shown here is derived from an EMBL/GenBank/DDBJ whole genome shotgun (WGS) entry which is preliminary data.</text>
</comment>
<dbReference type="InParanoid" id="Q555S6"/>
<dbReference type="EMBL" id="AAFI02000012">
    <property type="protein sequence ID" value="EAL70257.1"/>
    <property type="molecule type" value="Genomic_DNA"/>
</dbReference>
<dbReference type="Proteomes" id="UP000002195">
    <property type="component" value="Unassembled WGS sequence"/>
</dbReference>
<accession>Q555S6</accession>
<keyword evidence="1" id="KW-1133">Transmembrane helix</keyword>
<evidence type="ECO:0000256" key="1">
    <source>
        <dbReference type="SAM" id="Phobius"/>
    </source>
</evidence>
<dbReference type="KEGG" id="ddi:DDB_G0274729"/>